<keyword evidence="4" id="KW-0378">Hydrolase</keyword>
<dbReference type="InterPro" id="IPR032456">
    <property type="entry name" value="Peptidase_M48_N"/>
</dbReference>
<reference evidence="14" key="1">
    <citation type="submission" date="2022-08" db="EMBL/GenBank/DDBJ databases">
        <title>Novel sulphate-reducing endosymbionts in the free-living metamonad Anaeramoeba.</title>
        <authorList>
            <person name="Jerlstrom-Hultqvist J."/>
            <person name="Cepicka I."/>
            <person name="Gallot-Lavallee L."/>
            <person name="Salas-Leiva D."/>
            <person name="Curtis B.A."/>
            <person name="Zahonova K."/>
            <person name="Pipaliya S."/>
            <person name="Dacks J."/>
            <person name="Roger A.J."/>
        </authorList>
    </citation>
    <scope>NUCLEOTIDE SEQUENCE</scope>
    <source>
        <strain evidence="14">Busselton2</strain>
    </source>
</reference>
<evidence type="ECO:0000256" key="2">
    <source>
        <dbReference type="ARBA" id="ARBA00022670"/>
    </source>
</evidence>
<evidence type="ECO:0000313" key="15">
    <source>
        <dbReference type="Proteomes" id="UP001146793"/>
    </source>
</evidence>
<feature type="compositionally biased region" description="Acidic residues" evidence="10">
    <location>
        <begin position="500"/>
        <end position="514"/>
    </location>
</feature>
<evidence type="ECO:0000256" key="9">
    <source>
        <dbReference type="PIRSR" id="PIRSR627057-2"/>
    </source>
</evidence>
<evidence type="ECO:0000256" key="1">
    <source>
        <dbReference type="ARBA" id="ARBA00012336"/>
    </source>
</evidence>
<evidence type="ECO:0000256" key="3">
    <source>
        <dbReference type="ARBA" id="ARBA00022723"/>
    </source>
</evidence>
<dbReference type="Pfam" id="PF01435">
    <property type="entry name" value="Peptidase_M48"/>
    <property type="match status" value="1"/>
</dbReference>
<feature type="transmembrane region" description="Helical" evidence="11">
    <location>
        <begin position="175"/>
        <end position="193"/>
    </location>
</feature>
<dbReference type="EC" id="3.4.24.84" evidence="1"/>
<evidence type="ECO:0000256" key="4">
    <source>
        <dbReference type="ARBA" id="ARBA00022801"/>
    </source>
</evidence>
<name>A0AAV7Z4X9_9EUKA</name>
<feature type="transmembrane region" description="Helical" evidence="11">
    <location>
        <begin position="15"/>
        <end position="35"/>
    </location>
</feature>
<dbReference type="PANTHER" id="PTHR10120">
    <property type="entry name" value="CAAX PRENYL PROTEASE 1"/>
    <property type="match status" value="1"/>
</dbReference>
<keyword evidence="2 14" id="KW-0645">Protease</keyword>
<keyword evidence="3 9" id="KW-0479">Metal-binding</keyword>
<dbReference type="EMBL" id="JANTQA010000036">
    <property type="protein sequence ID" value="KAJ3436859.1"/>
    <property type="molecule type" value="Genomic_DNA"/>
</dbReference>
<dbReference type="GO" id="GO:0046872">
    <property type="term" value="F:metal ion binding"/>
    <property type="evidence" value="ECO:0007669"/>
    <property type="project" value="UniProtKB-KW"/>
</dbReference>
<feature type="compositionally biased region" description="Basic and acidic residues" evidence="10">
    <location>
        <begin position="466"/>
        <end position="499"/>
    </location>
</feature>
<feature type="binding site" evidence="9">
    <location>
        <position position="306"/>
    </location>
    <ligand>
        <name>Zn(2+)</name>
        <dbReference type="ChEBI" id="CHEBI:29105"/>
        <note>catalytic</note>
    </ligand>
</feature>
<feature type="region of interest" description="Disordered" evidence="10">
    <location>
        <begin position="454"/>
        <end position="522"/>
    </location>
</feature>
<accession>A0AAV7Z4X9</accession>
<organism evidence="14 15">
    <name type="scientific">Anaeramoeba flamelloides</name>
    <dbReference type="NCBI Taxonomy" id="1746091"/>
    <lineage>
        <taxon>Eukaryota</taxon>
        <taxon>Metamonada</taxon>
        <taxon>Anaeramoebidae</taxon>
        <taxon>Anaeramoeba</taxon>
    </lineage>
</organism>
<evidence type="ECO:0000313" key="14">
    <source>
        <dbReference type="EMBL" id="KAJ3436859.1"/>
    </source>
</evidence>
<evidence type="ECO:0000256" key="5">
    <source>
        <dbReference type="ARBA" id="ARBA00022833"/>
    </source>
</evidence>
<comment type="caution">
    <text evidence="14">The sequence shown here is derived from an EMBL/GenBank/DDBJ whole genome shotgun (WGS) entry which is preliminary data.</text>
</comment>
<evidence type="ECO:0000259" key="13">
    <source>
        <dbReference type="Pfam" id="PF16491"/>
    </source>
</evidence>
<keyword evidence="11" id="KW-0472">Membrane</keyword>
<protein>
    <recommendedName>
        <fullName evidence="1">Ste24 endopeptidase</fullName>
        <ecNumber evidence="1">3.4.24.84</ecNumber>
    </recommendedName>
</protein>
<keyword evidence="11" id="KW-0812">Transmembrane</keyword>
<feature type="binding site" evidence="9">
    <location>
        <position position="388"/>
    </location>
    <ligand>
        <name>Zn(2+)</name>
        <dbReference type="ChEBI" id="CHEBI:29105"/>
        <note>catalytic</note>
    </ligand>
</feature>
<dbReference type="InterPro" id="IPR027057">
    <property type="entry name" value="CAXX_Prtase_1"/>
</dbReference>
<evidence type="ECO:0000256" key="8">
    <source>
        <dbReference type="PIRSR" id="PIRSR627057-1"/>
    </source>
</evidence>
<comment type="catalytic activity">
    <reaction evidence="7">
        <text>Hydrolyzes the peptide bond -P2-(S-farnesyl or geranylgeranyl)C-P1'-P2'-P3'-COOH where P1' and P2' are amino acids with aliphatic side chains and P3' is any C-terminal residue.</text>
        <dbReference type="EC" id="3.4.24.84"/>
    </reaction>
</comment>
<evidence type="ECO:0000256" key="6">
    <source>
        <dbReference type="ARBA" id="ARBA00023049"/>
    </source>
</evidence>
<feature type="transmembrane region" description="Helical" evidence="11">
    <location>
        <begin position="199"/>
        <end position="227"/>
    </location>
</feature>
<evidence type="ECO:0000256" key="11">
    <source>
        <dbReference type="SAM" id="Phobius"/>
    </source>
</evidence>
<feature type="domain" description="Peptidase M48" evidence="12">
    <location>
        <begin position="238"/>
        <end position="443"/>
    </location>
</feature>
<dbReference type="InterPro" id="IPR001915">
    <property type="entry name" value="Peptidase_M48"/>
</dbReference>
<sequence length="522" mass="60981">MLTTLEINLQILESFPFLPTIVSFIIVVTTFELYLDHRRRLRLYTRLSNEAKLIPKEFEGYITKEEAKKSSSYHLKLSSLSSVENLVNTLFMVTVLTFNLLDKLWIFSSSLHEKMNIFQGNELFLSCLYAFIYQHIQRIISLPFSIYSTFKIEAEYDFNNTTVGTFIFDQIKMTFLSIILGGPILCFIVYTIQHTGKYFWFWSWLVIIVIMLFLNILSPTIISIFFYKFTPLPETMLLKKLIDKFATEINFPLKEIKIMNGSKRSKHSNAFYYGLFKKKVAFFDSLFDHLESNGGFLAVLAHEFGHWKHNHLIKLFIKIAFETLCYFALFGLATTFKNGLFLLERFNFSKAVVQSNPTILSLTCFFMILSPLETLLDFVGKLISRKFEYQADRFATRLGYDLTTPLIKIFAKNLSDIDPDPLFSAYHATHPSLLERVRAIKKTVQSEKIEFREIDESEKPILPQTKENEKNDSKDGNENNDNGDQKQIEEEEKEKGEQQEEKEEQEEEEEIIEIDNEKESDN</sequence>
<feature type="transmembrane region" description="Helical" evidence="11">
    <location>
        <begin position="356"/>
        <end position="376"/>
    </location>
</feature>
<dbReference type="Gene3D" id="3.30.2010.10">
    <property type="entry name" value="Metalloproteases ('zincins'), catalytic domain"/>
    <property type="match status" value="1"/>
</dbReference>
<feature type="active site" evidence="8">
    <location>
        <position position="303"/>
    </location>
</feature>
<dbReference type="Proteomes" id="UP001146793">
    <property type="component" value="Unassembled WGS sequence"/>
</dbReference>
<keyword evidence="5 9" id="KW-0862">Zinc</keyword>
<proteinExistence type="predicted"/>
<dbReference type="AlphaFoldDB" id="A0AAV7Z4X9"/>
<dbReference type="GO" id="GO:0071586">
    <property type="term" value="P:CAAX-box protein processing"/>
    <property type="evidence" value="ECO:0007669"/>
    <property type="project" value="InterPro"/>
</dbReference>
<comment type="cofactor">
    <cofactor evidence="9">
        <name>Zn(2+)</name>
        <dbReference type="ChEBI" id="CHEBI:29105"/>
    </cofactor>
    <text evidence="9">Binds 1 zinc ion per subunit.</text>
</comment>
<dbReference type="CDD" id="cd07343">
    <property type="entry name" value="M48A_Zmpste24p_like"/>
    <property type="match status" value="1"/>
</dbReference>
<evidence type="ECO:0000259" key="12">
    <source>
        <dbReference type="Pfam" id="PF01435"/>
    </source>
</evidence>
<keyword evidence="6" id="KW-0482">Metalloprotease</keyword>
<feature type="binding site" evidence="9">
    <location>
        <position position="302"/>
    </location>
    <ligand>
        <name>Zn(2+)</name>
        <dbReference type="ChEBI" id="CHEBI:29105"/>
        <note>catalytic</note>
    </ligand>
</feature>
<keyword evidence="11" id="KW-1133">Transmembrane helix</keyword>
<dbReference type="Pfam" id="PF16491">
    <property type="entry name" value="Peptidase_M48_N"/>
    <property type="match status" value="1"/>
</dbReference>
<evidence type="ECO:0000256" key="7">
    <source>
        <dbReference type="ARBA" id="ARBA00044456"/>
    </source>
</evidence>
<feature type="active site" description="Proton donor" evidence="8">
    <location>
        <position position="392"/>
    </location>
</feature>
<evidence type="ECO:0000256" key="10">
    <source>
        <dbReference type="SAM" id="MobiDB-lite"/>
    </source>
</evidence>
<feature type="domain" description="CAAX prenyl protease 1 N-terminal" evidence="13">
    <location>
        <begin position="47"/>
        <end position="227"/>
    </location>
</feature>
<dbReference type="GO" id="GO:0004222">
    <property type="term" value="F:metalloendopeptidase activity"/>
    <property type="evidence" value="ECO:0007669"/>
    <property type="project" value="InterPro"/>
</dbReference>
<feature type="transmembrane region" description="Helical" evidence="11">
    <location>
        <begin position="315"/>
        <end position="336"/>
    </location>
</feature>
<gene>
    <name evidence="14" type="ORF">M0812_18926</name>
</gene>